<evidence type="ECO:0000259" key="8">
    <source>
        <dbReference type="PROSITE" id="PS50071"/>
    </source>
</evidence>
<protein>
    <recommendedName>
        <fullName evidence="8">Homeobox domain-containing protein</fullName>
    </recommendedName>
</protein>
<dbReference type="FunFam" id="1.10.10.60:FF:000679">
    <property type="entry name" value="Homeobox protein aristaless"/>
    <property type="match status" value="1"/>
</dbReference>
<feature type="region of interest" description="Disordered" evidence="7">
    <location>
        <begin position="1"/>
        <end position="35"/>
    </location>
</feature>
<evidence type="ECO:0000256" key="2">
    <source>
        <dbReference type="ARBA" id="ARBA00023125"/>
    </source>
</evidence>
<dbReference type="SUPFAM" id="SSF46689">
    <property type="entry name" value="Homeodomain-like"/>
    <property type="match status" value="1"/>
</dbReference>
<evidence type="ECO:0000256" key="6">
    <source>
        <dbReference type="RuleBase" id="RU000682"/>
    </source>
</evidence>
<feature type="region of interest" description="Disordered" evidence="7">
    <location>
        <begin position="194"/>
        <end position="235"/>
    </location>
</feature>
<dbReference type="PANTHER" id="PTHR24329:SF543">
    <property type="entry name" value="FI01017P-RELATED"/>
    <property type="match status" value="1"/>
</dbReference>
<dbReference type="EMBL" id="JARQZJ010000142">
    <property type="protein sequence ID" value="KAK9892962.1"/>
    <property type="molecule type" value="Genomic_DNA"/>
</dbReference>
<dbReference type="InterPro" id="IPR009057">
    <property type="entry name" value="Homeodomain-like_sf"/>
</dbReference>
<feature type="DNA-binding region" description="Homeobox" evidence="5">
    <location>
        <begin position="31"/>
        <end position="90"/>
    </location>
</feature>
<organism evidence="9 10">
    <name type="scientific">Henosepilachna vigintioctopunctata</name>
    <dbReference type="NCBI Taxonomy" id="420089"/>
    <lineage>
        <taxon>Eukaryota</taxon>
        <taxon>Metazoa</taxon>
        <taxon>Ecdysozoa</taxon>
        <taxon>Arthropoda</taxon>
        <taxon>Hexapoda</taxon>
        <taxon>Insecta</taxon>
        <taxon>Pterygota</taxon>
        <taxon>Neoptera</taxon>
        <taxon>Endopterygota</taxon>
        <taxon>Coleoptera</taxon>
        <taxon>Polyphaga</taxon>
        <taxon>Cucujiformia</taxon>
        <taxon>Coccinelloidea</taxon>
        <taxon>Coccinellidae</taxon>
        <taxon>Epilachninae</taxon>
        <taxon>Epilachnini</taxon>
        <taxon>Henosepilachna</taxon>
    </lineage>
</organism>
<feature type="compositionally biased region" description="Polar residues" evidence="7">
    <location>
        <begin position="212"/>
        <end position="230"/>
    </location>
</feature>
<name>A0AAW1VBB7_9CUCU</name>
<dbReference type="GO" id="GO:0000981">
    <property type="term" value="F:DNA-binding transcription factor activity, RNA polymerase II-specific"/>
    <property type="evidence" value="ECO:0007669"/>
    <property type="project" value="TreeGrafter"/>
</dbReference>
<dbReference type="Proteomes" id="UP001431783">
    <property type="component" value="Unassembled WGS sequence"/>
</dbReference>
<feature type="domain" description="Homeobox" evidence="8">
    <location>
        <begin position="29"/>
        <end position="89"/>
    </location>
</feature>
<keyword evidence="10" id="KW-1185">Reference proteome</keyword>
<dbReference type="PROSITE" id="PS50071">
    <property type="entry name" value="HOMEOBOX_2"/>
    <property type="match status" value="1"/>
</dbReference>
<feature type="compositionally biased region" description="Basic and acidic residues" evidence="7">
    <location>
        <begin position="9"/>
        <end position="21"/>
    </location>
</feature>
<dbReference type="Gene3D" id="1.10.10.60">
    <property type="entry name" value="Homeodomain-like"/>
    <property type="match status" value="1"/>
</dbReference>
<keyword evidence="2 5" id="KW-0238">DNA-binding</keyword>
<keyword evidence="4 5" id="KW-0539">Nucleus</keyword>
<accession>A0AAW1VBB7</accession>
<proteinExistence type="predicted"/>
<dbReference type="AlphaFoldDB" id="A0AAW1VBB7"/>
<dbReference type="Pfam" id="PF00046">
    <property type="entry name" value="Homeodomain"/>
    <property type="match status" value="1"/>
</dbReference>
<dbReference type="InterPro" id="IPR050649">
    <property type="entry name" value="Paired_Homeobox_TFs"/>
</dbReference>
<comment type="subcellular location">
    <subcellularLocation>
        <location evidence="1 5 6">Nucleus</location>
    </subcellularLocation>
</comment>
<dbReference type="InterPro" id="IPR001356">
    <property type="entry name" value="HD"/>
</dbReference>
<evidence type="ECO:0000313" key="9">
    <source>
        <dbReference type="EMBL" id="KAK9892962.1"/>
    </source>
</evidence>
<evidence type="ECO:0000256" key="4">
    <source>
        <dbReference type="ARBA" id="ARBA00023242"/>
    </source>
</evidence>
<evidence type="ECO:0000256" key="5">
    <source>
        <dbReference type="PROSITE-ProRule" id="PRU00108"/>
    </source>
</evidence>
<comment type="caution">
    <text evidence="9">The sequence shown here is derived from an EMBL/GenBank/DDBJ whole genome shotgun (WGS) entry which is preliminary data.</text>
</comment>
<evidence type="ECO:0000256" key="7">
    <source>
        <dbReference type="SAM" id="MobiDB-lite"/>
    </source>
</evidence>
<dbReference type="PANTHER" id="PTHR24329">
    <property type="entry name" value="HOMEOBOX PROTEIN ARISTALESS"/>
    <property type="match status" value="1"/>
</dbReference>
<dbReference type="CDD" id="cd00086">
    <property type="entry name" value="homeodomain"/>
    <property type="match status" value="1"/>
</dbReference>
<dbReference type="SMART" id="SM00389">
    <property type="entry name" value="HOX"/>
    <property type="match status" value="1"/>
</dbReference>
<sequence length="325" mass="35705">MILWSESSSKTKNEDGSHCENEPGIPLKRRQQRSKTTFTAHQLDELEKVFERTQYPDIYTREELAQRIKLTEARIQVWISNRRARLRKPLSSSSSTSVSIRPIGGPYSDPSTPYLSLGRGIKEGPSPNGNPPYQMSDLYPTQGHSTSPNVPMQNHSLYFQNSYSAHPIYAPLHLIPIIQGATSTTIAVTTSVSPAGHAPSSGQHYGAPSMSCGKNSNGNNVGQSASNSPGKQHDGYMPNSPVRNFVLTILGSSSGITSEMPSSYPKSNNQIHHALSNQWMMSSNQIQSCRKHTLTSSTSLCQPALTSFVQNNIHNNSMSYATQKR</sequence>
<evidence type="ECO:0000256" key="3">
    <source>
        <dbReference type="ARBA" id="ARBA00023155"/>
    </source>
</evidence>
<feature type="region of interest" description="Disordered" evidence="7">
    <location>
        <begin position="90"/>
        <end position="109"/>
    </location>
</feature>
<dbReference type="GO" id="GO:0000977">
    <property type="term" value="F:RNA polymerase II transcription regulatory region sequence-specific DNA binding"/>
    <property type="evidence" value="ECO:0007669"/>
    <property type="project" value="TreeGrafter"/>
</dbReference>
<keyword evidence="3 5" id="KW-0371">Homeobox</keyword>
<reference evidence="9 10" key="1">
    <citation type="submission" date="2023-03" db="EMBL/GenBank/DDBJ databases">
        <title>Genome insight into feeding habits of ladybird beetles.</title>
        <authorList>
            <person name="Li H.-S."/>
            <person name="Huang Y.-H."/>
            <person name="Pang H."/>
        </authorList>
    </citation>
    <scope>NUCLEOTIDE SEQUENCE [LARGE SCALE GENOMIC DNA]</scope>
    <source>
        <strain evidence="9">SYSU_2023b</strain>
        <tissue evidence="9">Whole body</tissue>
    </source>
</reference>
<gene>
    <name evidence="9" type="ORF">WA026_023019</name>
</gene>
<evidence type="ECO:0000313" key="10">
    <source>
        <dbReference type="Proteomes" id="UP001431783"/>
    </source>
</evidence>
<evidence type="ECO:0000256" key="1">
    <source>
        <dbReference type="ARBA" id="ARBA00004123"/>
    </source>
</evidence>
<dbReference type="GO" id="GO:0005634">
    <property type="term" value="C:nucleus"/>
    <property type="evidence" value="ECO:0007669"/>
    <property type="project" value="UniProtKB-SubCell"/>
</dbReference>